<feature type="domain" description="Glutamyl/glutaminyl-tRNA synthetase class Ib catalytic" evidence="8">
    <location>
        <begin position="3"/>
        <end position="305"/>
    </location>
</feature>
<evidence type="ECO:0000259" key="9">
    <source>
        <dbReference type="Pfam" id="PF19269"/>
    </source>
</evidence>
<comment type="function">
    <text evidence="7">Catalyzes the attachment of glutamate to tRNA(Glu) in a two-step reaction: glutamate is first activated by ATP to form Glu-AMP and then transferred to the acceptor end of tRNA(Glu).</text>
</comment>
<evidence type="ECO:0000256" key="7">
    <source>
        <dbReference type="HAMAP-Rule" id="MF_00022"/>
    </source>
</evidence>
<dbReference type="CDD" id="cd00808">
    <property type="entry name" value="GluRS_core"/>
    <property type="match status" value="1"/>
</dbReference>
<feature type="binding site" evidence="7">
    <location>
        <position position="240"/>
    </location>
    <ligand>
        <name>ATP</name>
        <dbReference type="ChEBI" id="CHEBI:30616"/>
    </ligand>
</feature>
<dbReference type="NCBIfam" id="TIGR00464">
    <property type="entry name" value="gltX_bact"/>
    <property type="match status" value="1"/>
</dbReference>
<proteinExistence type="inferred from homology"/>
<gene>
    <name evidence="7 10" type="primary">gltX</name>
    <name evidence="10" type="ORF">RQL39_02480</name>
</gene>
<evidence type="ECO:0000256" key="4">
    <source>
        <dbReference type="ARBA" id="ARBA00022840"/>
    </source>
</evidence>
<dbReference type="InterPro" id="IPR049940">
    <property type="entry name" value="GluQ/Sye"/>
</dbReference>
<dbReference type="InterPro" id="IPR004527">
    <property type="entry name" value="Glu-tRNA-ligase_bac/mito"/>
</dbReference>
<comment type="subcellular location">
    <subcellularLocation>
        <location evidence="7">Cytoplasm</location>
    </subcellularLocation>
</comment>
<dbReference type="PRINTS" id="PR00987">
    <property type="entry name" value="TRNASYNTHGLU"/>
</dbReference>
<keyword evidence="4 7" id="KW-0067">ATP-binding</keyword>
<dbReference type="InterPro" id="IPR000924">
    <property type="entry name" value="Glu/Gln-tRNA-synth"/>
</dbReference>
<dbReference type="GO" id="GO:0004818">
    <property type="term" value="F:glutamate-tRNA ligase activity"/>
    <property type="evidence" value="ECO:0007669"/>
    <property type="project" value="UniProtKB-EC"/>
</dbReference>
<evidence type="ECO:0000256" key="1">
    <source>
        <dbReference type="ARBA" id="ARBA00007894"/>
    </source>
</evidence>
<comment type="catalytic activity">
    <reaction evidence="7">
        <text>tRNA(Glu) + L-glutamate + ATP = L-glutamyl-tRNA(Glu) + AMP + diphosphate</text>
        <dbReference type="Rhea" id="RHEA:23540"/>
        <dbReference type="Rhea" id="RHEA-COMP:9663"/>
        <dbReference type="Rhea" id="RHEA-COMP:9680"/>
        <dbReference type="ChEBI" id="CHEBI:29985"/>
        <dbReference type="ChEBI" id="CHEBI:30616"/>
        <dbReference type="ChEBI" id="CHEBI:33019"/>
        <dbReference type="ChEBI" id="CHEBI:78442"/>
        <dbReference type="ChEBI" id="CHEBI:78520"/>
        <dbReference type="ChEBI" id="CHEBI:456215"/>
        <dbReference type="EC" id="6.1.1.17"/>
    </reaction>
</comment>
<sequence length="465" mass="54853">MFVITRFAPSPTGFLHIGSIRTALFSWLYARHFNGKFLLRIDDTDISRIKIDFIHAILSSMNWLGLDYDNNPFYQSHNYFRYQEIILQLLDENKAYYCRCTQERLNFLRINQINSNKKPRYDRYCRNKNFSFKKDIYQVVRFKTPISGVVSFYDKVYGNININNNELDDFILMRSNGSPTYNFSSVVDDFDMKVTHIIRGNDHISNTPKQINLFNALHAKLPVFAHLPMILGKDGKSLSKRYGSIDVIEFKKLGILPKALLNCLVRLGWSCGNKEIFSIEEMIHYFNLNNISHSNAKFNYDKLYWLNKYYQKNISEKEINSILFEYFKDLNINLNNGPRLVDLFHAQSGRYNTLVEMCENSKSFYQNKVIYDINLIGKYFKSCFLPFFIKLQKKLVLLDDWNENKILEFIKQLSIKNNITVNNVIQILRVILTGNDCSFSIKKIFIFLGKKRVLLRLEESLKLFN</sequence>
<keyword evidence="6 7" id="KW-0030">Aminoacyl-tRNA synthetase</keyword>
<reference evidence="10" key="1">
    <citation type="submission" date="2023-09" db="EMBL/GenBank/DDBJ databases">
        <title>Genomes of two closely related lineages of the louse Polyplax serrata with different host specificities.</title>
        <authorList>
            <person name="Martinu J."/>
            <person name="Tarabai H."/>
            <person name="Stefka J."/>
            <person name="Hypsa V."/>
        </authorList>
    </citation>
    <scope>NUCLEOTIDE SEQUENCE [LARGE SCALE GENOMIC DNA]</scope>
    <source>
        <strain evidence="10">98ZLc_SE</strain>
    </source>
</reference>
<keyword evidence="11" id="KW-1185">Reference proteome</keyword>
<feature type="domain" description="Aminoacyl-tRNA synthetase class I anticodon-binding" evidence="9">
    <location>
        <begin position="330"/>
        <end position="459"/>
    </location>
</feature>
<evidence type="ECO:0000256" key="5">
    <source>
        <dbReference type="ARBA" id="ARBA00022917"/>
    </source>
</evidence>
<dbReference type="RefSeq" id="WP_100114999.1">
    <property type="nucleotide sequence ID" value="NZ_CP021497.1"/>
</dbReference>
<feature type="short sequence motif" description="'KMSKS' region" evidence="7">
    <location>
        <begin position="237"/>
        <end position="241"/>
    </location>
</feature>
<evidence type="ECO:0000256" key="3">
    <source>
        <dbReference type="ARBA" id="ARBA00022741"/>
    </source>
</evidence>
<dbReference type="InterPro" id="IPR008925">
    <property type="entry name" value="aa_tRNA-synth_I_cd-bd_sf"/>
</dbReference>
<dbReference type="Pfam" id="PF00749">
    <property type="entry name" value="tRNA-synt_1c"/>
    <property type="match status" value="1"/>
</dbReference>
<dbReference type="InterPro" id="IPR020058">
    <property type="entry name" value="Glu/Gln-tRNA-synth_Ib_cat-dom"/>
</dbReference>
<keyword evidence="7" id="KW-0963">Cytoplasm</keyword>
<dbReference type="HAMAP" id="MF_00022">
    <property type="entry name" value="Glu_tRNA_synth_type1"/>
    <property type="match status" value="1"/>
</dbReference>
<evidence type="ECO:0000313" key="11">
    <source>
        <dbReference type="Proteomes" id="UP001368618"/>
    </source>
</evidence>
<dbReference type="InterPro" id="IPR020751">
    <property type="entry name" value="aa-tRNA-synth_I_codon-bd_sub2"/>
</dbReference>
<dbReference type="PANTHER" id="PTHR43311:SF2">
    <property type="entry name" value="GLUTAMATE--TRNA LIGASE, MITOCHONDRIAL-RELATED"/>
    <property type="match status" value="1"/>
</dbReference>
<accession>A0ABZ2H0B2</accession>
<dbReference type="SUPFAM" id="SSF52374">
    <property type="entry name" value="Nucleotidylyl transferase"/>
    <property type="match status" value="1"/>
</dbReference>
<evidence type="ECO:0000259" key="8">
    <source>
        <dbReference type="Pfam" id="PF00749"/>
    </source>
</evidence>
<evidence type="ECO:0000256" key="6">
    <source>
        <dbReference type="ARBA" id="ARBA00023146"/>
    </source>
</evidence>
<dbReference type="EC" id="6.1.1.17" evidence="7"/>
<comment type="similarity">
    <text evidence="1 7">Belongs to the class-I aminoacyl-tRNA synthetase family. Glutamate--tRNA ligase type 1 subfamily.</text>
</comment>
<dbReference type="Proteomes" id="UP001368618">
    <property type="component" value="Chromosome"/>
</dbReference>
<protein>
    <recommendedName>
        <fullName evidence="7">Glutamate--tRNA ligase</fullName>
        <ecNumber evidence="7">6.1.1.17</ecNumber>
    </recommendedName>
    <alternativeName>
        <fullName evidence="7">Glutamyl-tRNA synthetase</fullName>
        <shortName evidence="7">GluRS</shortName>
    </alternativeName>
</protein>
<dbReference type="InterPro" id="IPR014729">
    <property type="entry name" value="Rossmann-like_a/b/a_fold"/>
</dbReference>
<dbReference type="EMBL" id="CP135137">
    <property type="protein sequence ID" value="WWR11529.1"/>
    <property type="molecule type" value="Genomic_DNA"/>
</dbReference>
<comment type="subunit">
    <text evidence="7">Monomer.</text>
</comment>
<organism evidence="10 11">
    <name type="scientific">Candidatus Legionella polyplacis</name>
    <dbReference type="NCBI Taxonomy" id="2005262"/>
    <lineage>
        <taxon>Bacteria</taxon>
        <taxon>Pseudomonadati</taxon>
        <taxon>Pseudomonadota</taxon>
        <taxon>Gammaproteobacteria</taxon>
        <taxon>Legionellales</taxon>
        <taxon>Legionellaceae</taxon>
        <taxon>Legionella</taxon>
    </lineage>
</organism>
<dbReference type="Gene3D" id="3.40.50.620">
    <property type="entry name" value="HUPs"/>
    <property type="match status" value="1"/>
</dbReference>
<name>A0ABZ2H0B2_9GAMM</name>
<keyword evidence="5 7" id="KW-0648">Protein biosynthesis</keyword>
<dbReference type="PANTHER" id="PTHR43311">
    <property type="entry name" value="GLUTAMATE--TRNA LIGASE"/>
    <property type="match status" value="1"/>
</dbReference>
<comment type="caution">
    <text evidence="7">Lacks conserved residue(s) required for the propagation of feature annotation.</text>
</comment>
<evidence type="ECO:0000256" key="2">
    <source>
        <dbReference type="ARBA" id="ARBA00022598"/>
    </source>
</evidence>
<keyword evidence="2 7" id="KW-0436">Ligase</keyword>
<feature type="short sequence motif" description="'HIGH' region" evidence="7">
    <location>
        <begin position="9"/>
        <end position="19"/>
    </location>
</feature>
<dbReference type="InterPro" id="IPR033910">
    <property type="entry name" value="GluRS_core"/>
</dbReference>
<dbReference type="SUPFAM" id="SSF48163">
    <property type="entry name" value="An anticodon-binding domain of class I aminoacyl-tRNA synthetases"/>
    <property type="match status" value="1"/>
</dbReference>
<dbReference type="InterPro" id="IPR045462">
    <property type="entry name" value="aa-tRNA-synth_I_cd-bd"/>
</dbReference>
<keyword evidence="3 7" id="KW-0547">Nucleotide-binding</keyword>
<dbReference type="Gene3D" id="1.10.10.350">
    <property type="match status" value="1"/>
</dbReference>
<dbReference type="Pfam" id="PF19269">
    <property type="entry name" value="Anticodon_2"/>
    <property type="match status" value="1"/>
</dbReference>
<evidence type="ECO:0000313" key="10">
    <source>
        <dbReference type="EMBL" id="WWR11529.1"/>
    </source>
</evidence>